<dbReference type="InterPro" id="IPR036102">
    <property type="entry name" value="OsmC/Ohrsf"/>
</dbReference>
<evidence type="ECO:0000256" key="1">
    <source>
        <dbReference type="ARBA" id="ARBA00007378"/>
    </source>
</evidence>
<sequence length="196" mass="21336">MAKSGHRTPRTALTCALSLAHGLPISWCALPITHFPFLLVSSAYNGCKRIHKEGKVMTFRSLYHTEVINDAGLNGHARVTLGGDLDVLTSSPLQDDPGTNPEQLLGLALATCLNATIEAEEGRRGLEHAAEVKVGVDMGKDTEGYQFFLDCQVRIPQVAEAEAQEILVKCERRCPVSKIVGSSQNVRVHLVKQFAF</sequence>
<evidence type="ECO:0000313" key="3">
    <source>
        <dbReference type="Proteomes" id="UP000018412"/>
    </source>
</evidence>
<reference evidence="2 3" key="2">
    <citation type="journal article" date="2015" name="Genome Announc.">
        <title>Draft Genome Sequence of Lactobacillus fermentum NB-22.</title>
        <authorList>
            <person name="Chaplin A.V."/>
            <person name="Shkoporov A.N."/>
            <person name="Efimov B.A."/>
            <person name="Pikina A.P."/>
            <person name="Borisova O.Y."/>
            <person name="Gladko I.A."/>
            <person name="Postnikova E.A."/>
            <person name="Lordkipanidze A.E."/>
            <person name="Kafarskaia L.I."/>
        </authorList>
    </citation>
    <scope>NUCLEOTIDE SEQUENCE [LARGE SCALE GENOMIC DNA]</scope>
    <source>
        <strain evidence="2 3">NB-22</strain>
    </source>
</reference>
<dbReference type="InterPro" id="IPR015946">
    <property type="entry name" value="KH_dom-like_a/b"/>
</dbReference>
<comment type="similarity">
    <text evidence="1">Belongs to the OsmC/Ohr family.</text>
</comment>
<dbReference type="AlphaFoldDB" id="A0A829M3B5"/>
<organism evidence="2 3">
    <name type="scientific">Limosilactobacillus fermentum NB-22</name>
    <dbReference type="NCBI Taxonomy" id="1408443"/>
    <lineage>
        <taxon>Bacteria</taxon>
        <taxon>Bacillati</taxon>
        <taxon>Bacillota</taxon>
        <taxon>Bacilli</taxon>
        <taxon>Lactobacillales</taxon>
        <taxon>Lactobacillaceae</taxon>
        <taxon>Limosilactobacillus</taxon>
    </lineage>
</organism>
<gene>
    <name evidence="2" type="ORF">NB22_01045</name>
</gene>
<comment type="caution">
    <text evidence="2">The sequence shown here is derived from an EMBL/GenBank/DDBJ whole genome shotgun (WGS) entry which is preliminary data.</text>
</comment>
<dbReference type="InterPro" id="IPR003718">
    <property type="entry name" value="OsmC/Ohr_fam"/>
</dbReference>
<evidence type="ECO:0000313" key="2">
    <source>
        <dbReference type="EMBL" id="ESS02123.1"/>
    </source>
</evidence>
<dbReference type="Pfam" id="PF02566">
    <property type="entry name" value="OsmC"/>
    <property type="match status" value="1"/>
</dbReference>
<dbReference type="Proteomes" id="UP000018412">
    <property type="component" value="Unassembled WGS sequence"/>
</dbReference>
<accession>A0A829M3B5</accession>
<proteinExistence type="inferred from homology"/>
<dbReference type="PANTHER" id="PTHR33797:SF2">
    <property type="entry name" value="ORGANIC HYDROPEROXIDE RESISTANCE PROTEIN-LIKE"/>
    <property type="match status" value="1"/>
</dbReference>
<dbReference type="GO" id="GO:0006979">
    <property type="term" value="P:response to oxidative stress"/>
    <property type="evidence" value="ECO:0007669"/>
    <property type="project" value="InterPro"/>
</dbReference>
<protein>
    <submittedName>
        <fullName evidence="2">Organic hydroperoxide reductase</fullName>
    </submittedName>
</protein>
<dbReference type="PANTHER" id="PTHR33797">
    <property type="entry name" value="ORGANIC HYDROPEROXIDE RESISTANCE PROTEIN-LIKE"/>
    <property type="match status" value="1"/>
</dbReference>
<dbReference type="Gene3D" id="3.30.300.20">
    <property type="match status" value="1"/>
</dbReference>
<dbReference type="EMBL" id="AYHA01000046">
    <property type="protein sequence ID" value="ESS02123.1"/>
    <property type="molecule type" value="Genomic_DNA"/>
</dbReference>
<dbReference type="InterPro" id="IPR019953">
    <property type="entry name" value="OHR"/>
</dbReference>
<dbReference type="SUPFAM" id="SSF82784">
    <property type="entry name" value="OsmC-like"/>
    <property type="match status" value="1"/>
</dbReference>
<reference evidence="3" key="1">
    <citation type="submission" date="2013-10" db="EMBL/GenBank/DDBJ databases">
        <title>Draft genome sequence of Lactobacillus fermentum NB-22.</title>
        <authorList>
            <person name="Chaplin A.V."/>
            <person name="Shkoporov A.N."/>
            <person name="Khokhlova E.V."/>
            <person name="Efimov B.A."/>
            <person name="Kafarskaia L.I."/>
        </authorList>
    </citation>
    <scope>NUCLEOTIDE SEQUENCE [LARGE SCALE GENOMIC DNA]</scope>
    <source>
        <strain evidence="3">NB-22</strain>
    </source>
</reference>
<name>A0A829M3B5_LIMFE</name>